<proteinExistence type="predicted"/>
<reference evidence="5 6" key="1">
    <citation type="journal article" name="Front. Microbiol.">
        <title>Sugar Metabolism of the First Thermophilic Planctomycete Thermogutta terrifontis: Comparative Genomic and Transcriptomic Approaches.</title>
        <authorList>
            <person name="Elcheninov A.G."/>
            <person name="Menzel P."/>
            <person name="Gudbergsdottir S.R."/>
            <person name="Slesarev A.I."/>
            <person name="Kadnikov V.V."/>
            <person name="Krogh A."/>
            <person name="Bonch-Osmolovskaya E.A."/>
            <person name="Peng X."/>
            <person name="Kublanov I.V."/>
        </authorList>
    </citation>
    <scope>NUCLEOTIDE SEQUENCE [LARGE SCALE GENOMIC DNA]</scope>
    <source>
        <strain evidence="5 6">R1</strain>
    </source>
</reference>
<dbReference type="GO" id="GO:0004565">
    <property type="term" value="F:beta-galactosidase activity"/>
    <property type="evidence" value="ECO:0007669"/>
    <property type="project" value="InterPro"/>
</dbReference>
<dbReference type="OrthoDB" id="9761426at2"/>
<accession>A0A286RAL1</accession>
<evidence type="ECO:0000313" key="5">
    <source>
        <dbReference type="EMBL" id="ASV72998.1"/>
    </source>
</evidence>
<dbReference type="GO" id="GO:0005975">
    <property type="term" value="P:carbohydrate metabolic process"/>
    <property type="evidence" value="ECO:0007669"/>
    <property type="project" value="InterPro"/>
</dbReference>
<gene>
    <name evidence="5" type="ORF">THTE_0396</name>
</gene>
<dbReference type="AlphaFoldDB" id="A0A286RAL1"/>
<feature type="domain" description="Glycoside hydrolase family 42 N-terminal" evidence="3">
    <location>
        <begin position="87"/>
        <end position="194"/>
    </location>
</feature>
<dbReference type="GO" id="GO:0009341">
    <property type="term" value="C:beta-galactosidase complex"/>
    <property type="evidence" value="ECO:0007669"/>
    <property type="project" value="InterPro"/>
</dbReference>
<sequence>MVTSNGGRFLLWAGFVGVMACGLRTQGADNQNWQVIHPADNGAVLENPGMGWVLHYYDNVPANYGSRLEPSDTVDEFPGLTVVYLRIPWSYLEPAEGQYCWSVLDTPAQRWISRGKKIALRISCSESWTRYATPEWVEKAGAKGYNFRVGQGVTEDGPFWEPDYNDPVFLEKLDHFLAALAARYDGNPEVAFIDVGSFGVWGEGHTFSSTRIKYPAETVIRHIDLYRKHFKHTLLAANDDFVMTENGELAIAHALQSGLTLRDDSILVQKRPNSYFHAGMAQDFWPRWPVILESEHYGPSRDRGAWEDGTLYLRAMLEYHASYVSIHWWPHEFLQENRTLVDRMNRYLGYRLVPTEVRLPQTGTVRKPLSWSVTFENRGVAPCYCGGFPALTLKDAQGGIVAVLVNTQANVRDLKVRDVAIKGPKAEGDPEADLGPPIPTTWETASCLPFQLRPGRYRVFLSVGTMTGTPQIAMPLDGDDGQRRYFLAEVEITSDAERSEGK</sequence>
<organism evidence="5 6">
    <name type="scientific">Thermogutta terrifontis</name>
    <dbReference type="NCBI Taxonomy" id="1331910"/>
    <lineage>
        <taxon>Bacteria</taxon>
        <taxon>Pseudomonadati</taxon>
        <taxon>Planctomycetota</taxon>
        <taxon>Planctomycetia</taxon>
        <taxon>Pirellulales</taxon>
        <taxon>Thermoguttaceae</taxon>
        <taxon>Thermogutta</taxon>
    </lineage>
</organism>
<feature type="domain" description="DUF4832" evidence="4">
    <location>
        <begin position="309"/>
        <end position="416"/>
    </location>
</feature>
<name>A0A286RAL1_9BACT</name>
<evidence type="ECO:0000256" key="1">
    <source>
        <dbReference type="ARBA" id="ARBA00022801"/>
    </source>
</evidence>
<keyword evidence="1" id="KW-0378">Hydrolase</keyword>
<evidence type="ECO:0000259" key="4">
    <source>
        <dbReference type="Pfam" id="PF16116"/>
    </source>
</evidence>
<evidence type="ECO:0008006" key="7">
    <source>
        <dbReference type="Google" id="ProtNLM"/>
    </source>
</evidence>
<dbReference type="Proteomes" id="UP000215086">
    <property type="component" value="Chromosome"/>
</dbReference>
<dbReference type="InterPro" id="IPR017853">
    <property type="entry name" value="GH"/>
</dbReference>
<dbReference type="EMBL" id="CP018477">
    <property type="protein sequence ID" value="ASV72998.1"/>
    <property type="molecule type" value="Genomic_DNA"/>
</dbReference>
<protein>
    <recommendedName>
        <fullName evidence="7">DUF4832 domain-containing protein</fullName>
    </recommendedName>
</protein>
<dbReference type="KEGG" id="ttf:THTE_0396"/>
<keyword evidence="2" id="KW-0326">Glycosidase</keyword>
<dbReference type="InterPro" id="IPR013529">
    <property type="entry name" value="Glyco_hydro_42_N"/>
</dbReference>
<dbReference type="InterPro" id="IPR032267">
    <property type="entry name" value="DUF4832"/>
</dbReference>
<dbReference type="RefSeq" id="WP_095413744.1">
    <property type="nucleotide sequence ID" value="NZ_CP018477.1"/>
</dbReference>
<evidence type="ECO:0000313" key="6">
    <source>
        <dbReference type="Proteomes" id="UP000215086"/>
    </source>
</evidence>
<evidence type="ECO:0000256" key="2">
    <source>
        <dbReference type="ARBA" id="ARBA00023295"/>
    </source>
</evidence>
<dbReference type="SUPFAM" id="SSF51445">
    <property type="entry name" value="(Trans)glycosidases"/>
    <property type="match status" value="1"/>
</dbReference>
<dbReference type="Pfam" id="PF16116">
    <property type="entry name" value="DUF4832"/>
    <property type="match status" value="1"/>
</dbReference>
<keyword evidence="6" id="KW-1185">Reference proteome</keyword>
<evidence type="ECO:0000259" key="3">
    <source>
        <dbReference type="Pfam" id="PF02449"/>
    </source>
</evidence>
<dbReference type="Pfam" id="PF02449">
    <property type="entry name" value="Glyco_hydro_42"/>
    <property type="match status" value="1"/>
</dbReference>
<dbReference type="Gene3D" id="3.20.20.80">
    <property type="entry name" value="Glycosidases"/>
    <property type="match status" value="1"/>
</dbReference>